<accession>A0A1F6LR79</accession>
<dbReference type="Pfam" id="PF18898">
    <property type="entry name" value="DUF5654"/>
    <property type="match status" value="1"/>
</dbReference>
<evidence type="ECO:0000313" key="3">
    <source>
        <dbReference type="Proteomes" id="UP000176329"/>
    </source>
</evidence>
<evidence type="ECO:0000256" key="1">
    <source>
        <dbReference type="SAM" id="Phobius"/>
    </source>
</evidence>
<keyword evidence="1" id="KW-0812">Transmembrane</keyword>
<feature type="transmembrane region" description="Helical" evidence="1">
    <location>
        <begin position="58"/>
        <end position="76"/>
    </location>
</feature>
<gene>
    <name evidence="2" type="ORF">A2848_02160</name>
</gene>
<protein>
    <submittedName>
        <fullName evidence="2">Uncharacterized protein</fullName>
    </submittedName>
</protein>
<proteinExistence type="predicted"/>
<dbReference type="InterPro" id="IPR043713">
    <property type="entry name" value="DUF5654"/>
</dbReference>
<name>A0A1F6LR79_9BACT</name>
<sequence length="89" mass="10008">MQTLRTESDKFRAEVTKQVSTYILAGFGIVAGLAWNEAIRSLIDYIYPLPQNGVQAKFLYAVVITIVVILVSMAVLRSNRAHDKKSRHD</sequence>
<dbReference type="EMBL" id="MFPV01000031">
    <property type="protein sequence ID" value="OGH61901.1"/>
    <property type="molecule type" value="Genomic_DNA"/>
</dbReference>
<dbReference type="Proteomes" id="UP000176329">
    <property type="component" value="Unassembled WGS sequence"/>
</dbReference>
<keyword evidence="1" id="KW-1133">Transmembrane helix</keyword>
<reference evidence="2 3" key="1">
    <citation type="journal article" date="2016" name="Nat. Commun.">
        <title>Thousands of microbial genomes shed light on interconnected biogeochemical processes in an aquifer system.</title>
        <authorList>
            <person name="Anantharaman K."/>
            <person name="Brown C.T."/>
            <person name="Hug L.A."/>
            <person name="Sharon I."/>
            <person name="Castelle C.J."/>
            <person name="Probst A.J."/>
            <person name="Thomas B.C."/>
            <person name="Singh A."/>
            <person name="Wilkins M.J."/>
            <person name="Karaoz U."/>
            <person name="Brodie E.L."/>
            <person name="Williams K.H."/>
            <person name="Hubbard S.S."/>
            <person name="Banfield J.F."/>
        </authorList>
    </citation>
    <scope>NUCLEOTIDE SEQUENCE [LARGE SCALE GENOMIC DNA]</scope>
</reference>
<keyword evidence="1" id="KW-0472">Membrane</keyword>
<evidence type="ECO:0000313" key="2">
    <source>
        <dbReference type="EMBL" id="OGH61901.1"/>
    </source>
</evidence>
<dbReference type="AlphaFoldDB" id="A0A1F6LR79"/>
<feature type="transmembrane region" description="Helical" evidence="1">
    <location>
        <begin position="21"/>
        <end position="38"/>
    </location>
</feature>
<organism evidence="2 3">
    <name type="scientific">Candidatus Magasanikbacteria bacterium RIFCSPHIGHO2_01_FULL_50_8</name>
    <dbReference type="NCBI Taxonomy" id="1798674"/>
    <lineage>
        <taxon>Bacteria</taxon>
        <taxon>Candidatus Magasanikiibacteriota</taxon>
    </lineage>
</organism>
<comment type="caution">
    <text evidence="2">The sequence shown here is derived from an EMBL/GenBank/DDBJ whole genome shotgun (WGS) entry which is preliminary data.</text>
</comment>